<accession>A0ABV7ZSU5</accession>
<evidence type="ECO:0000313" key="6">
    <source>
        <dbReference type="Proteomes" id="UP001595617"/>
    </source>
</evidence>
<evidence type="ECO:0000256" key="2">
    <source>
        <dbReference type="ARBA" id="ARBA00023125"/>
    </source>
</evidence>
<dbReference type="InterPro" id="IPR011991">
    <property type="entry name" value="ArsR-like_HTH"/>
</dbReference>
<dbReference type="SUPFAM" id="SSF46785">
    <property type="entry name" value="Winged helix' DNA-binding domain"/>
    <property type="match status" value="1"/>
</dbReference>
<evidence type="ECO:0000256" key="1">
    <source>
        <dbReference type="ARBA" id="ARBA00023015"/>
    </source>
</evidence>
<reference evidence="6" key="1">
    <citation type="journal article" date="2019" name="Int. J. Syst. Evol. Microbiol.">
        <title>The Global Catalogue of Microorganisms (GCM) 10K type strain sequencing project: providing services to taxonomists for standard genome sequencing and annotation.</title>
        <authorList>
            <consortium name="The Broad Institute Genomics Platform"/>
            <consortium name="The Broad Institute Genome Sequencing Center for Infectious Disease"/>
            <person name="Wu L."/>
            <person name="Ma J."/>
        </authorList>
    </citation>
    <scope>NUCLEOTIDE SEQUENCE [LARGE SCALE GENOMIC DNA]</scope>
    <source>
        <strain evidence="6">IBRC 10765</strain>
    </source>
</reference>
<dbReference type="SMART" id="SM00418">
    <property type="entry name" value="HTH_ARSR"/>
    <property type="match status" value="1"/>
</dbReference>
<keyword evidence="1" id="KW-0805">Transcription regulation</keyword>
<name>A0ABV7ZSU5_9GAMM</name>
<comment type="caution">
    <text evidence="5">The sequence shown here is derived from an EMBL/GenBank/DDBJ whole genome shotgun (WGS) entry which is preliminary data.</text>
</comment>
<evidence type="ECO:0000256" key="3">
    <source>
        <dbReference type="ARBA" id="ARBA00023163"/>
    </source>
</evidence>
<dbReference type="InterPro" id="IPR001845">
    <property type="entry name" value="HTH_ArsR_DNA-bd_dom"/>
</dbReference>
<dbReference type="PROSITE" id="PS50987">
    <property type="entry name" value="HTH_ARSR_2"/>
    <property type="match status" value="1"/>
</dbReference>
<dbReference type="PANTHER" id="PTHR43132:SF2">
    <property type="entry name" value="ARSENICAL RESISTANCE OPERON REPRESSOR ARSR-RELATED"/>
    <property type="match status" value="1"/>
</dbReference>
<feature type="domain" description="HTH arsR-type" evidence="4">
    <location>
        <begin position="1"/>
        <end position="98"/>
    </location>
</feature>
<dbReference type="EMBL" id="JBHRYR010000002">
    <property type="protein sequence ID" value="MFC3851216.1"/>
    <property type="molecule type" value="Genomic_DNA"/>
</dbReference>
<dbReference type="InterPro" id="IPR036388">
    <property type="entry name" value="WH-like_DNA-bd_sf"/>
</dbReference>
<keyword evidence="2" id="KW-0238">DNA-binding</keyword>
<protein>
    <submittedName>
        <fullName evidence="5">ArsR/SmtB family transcription factor</fullName>
    </submittedName>
</protein>
<dbReference type="PANTHER" id="PTHR43132">
    <property type="entry name" value="ARSENICAL RESISTANCE OPERON REPRESSOR ARSR-RELATED"/>
    <property type="match status" value="1"/>
</dbReference>
<dbReference type="Proteomes" id="UP001595617">
    <property type="component" value="Unassembled WGS sequence"/>
</dbReference>
<evidence type="ECO:0000313" key="5">
    <source>
        <dbReference type="EMBL" id="MFC3851216.1"/>
    </source>
</evidence>
<dbReference type="InterPro" id="IPR036390">
    <property type="entry name" value="WH_DNA-bd_sf"/>
</dbReference>
<evidence type="ECO:0000259" key="4">
    <source>
        <dbReference type="PROSITE" id="PS50987"/>
    </source>
</evidence>
<dbReference type="CDD" id="cd00090">
    <property type="entry name" value="HTH_ARSR"/>
    <property type="match status" value="1"/>
</dbReference>
<gene>
    <name evidence="5" type="ORF">ACFOOG_00105</name>
</gene>
<dbReference type="Pfam" id="PF12840">
    <property type="entry name" value="HTH_20"/>
    <property type="match status" value="1"/>
</dbReference>
<dbReference type="InterPro" id="IPR051011">
    <property type="entry name" value="Metal_resp_trans_reg"/>
</dbReference>
<dbReference type="Gene3D" id="1.10.10.10">
    <property type="entry name" value="Winged helix-like DNA-binding domain superfamily/Winged helix DNA-binding domain"/>
    <property type="match status" value="1"/>
</dbReference>
<organism evidence="5 6">
    <name type="scientific">Saccharospirillum mangrovi</name>
    <dbReference type="NCBI Taxonomy" id="2161747"/>
    <lineage>
        <taxon>Bacteria</taxon>
        <taxon>Pseudomonadati</taxon>
        <taxon>Pseudomonadota</taxon>
        <taxon>Gammaproteobacteria</taxon>
        <taxon>Oceanospirillales</taxon>
        <taxon>Saccharospirillaceae</taxon>
        <taxon>Saccharospirillum</taxon>
    </lineage>
</organism>
<sequence>MSTLTLEQAADQLAELGHATRLGIYRELVKAGTTGMPVADIQNSLAVPGSTLSHHISRLVRVGLVRQVREGRVLRCFAQYDQLNTLLGFLRDECCVDQRC</sequence>
<proteinExistence type="predicted"/>
<keyword evidence="6" id="KW-1185">Reference proteome</keyword>
<dbReference type="RefSeq" id="WP_380692326.1">
    <property type="nucleotide sequence ID" value="NZ_JBHRYR010000002.1"/>
</dbReference>
<keyword evidence="3" id="KW-0804">Transcription</keyword>